<dbReference type="AlphaFoldDB" id="A0AA88H3W3"/>
<organism evidence="1 2">
    <name type="scientific">Artemia franciscana</name>
    <name type="common">Brine shrimp</name>
    <name type="synonym">Artemia sanfranciscana</name>
    <dbReference type="NCBI Taxonomy" id="6661"/>
    <lineage>
        <taxon>Eukaryota</taxon>
        <taxon>Metazoa</taxon>
        <taxon>Ecdysozoa</taxon>
        <taxon>Arthropoda</taxon>
        <taxon>Crustacea</taxon>
        <taxon>Branchiopoda</taxon>
        <taxon>Anostraca</taxon>
        <taxon>Artemiidae</taxon>
        <taxon>Artemia</taxon>
    </lineage>
</organism>
<proteinExistence type="predicted"/>
<keyword evidence="2" id="KW-1185">Reference proteome</keyword>
<gene>
    <name evidence="1" type="ORF">QYM36_017583</name>
</gene>
<comment type="caution">
    <text evidence="1">The sequence shown here is derived from an EMBL/GenBank/DDBJ whole genome shotgun (WGS) entry which is preliminary data.</text>
</comment>
<dbReference type="PANTHER" id="PTHR46704:SF1">
    <property type="entry name" value="TELOMERE LENGTH REGULATION PROTEIN TEL2 HOMOLOG"/>
    <property type="match status" value="1"/>
</dbReference>
<dbReference type="EMBL" id="JAVRJZ010000032">
    <property type="protein sequence ID" value="KAK2704140.1"/>
    <property type="molecule type" value="Genomic_DNA"/>
</dbReference>
<evidence type="ECO:0000313" key="2">
    <source>
        <dbReference type="Proteomes" id="UP001187531"/>
    </source>
</evidence>
<reference evidence="1" key="1">
    <citation type="submission" date="2023-07" db="EMBL/GenBank/DDBJ databases">
        <title>Chromosome-level genome assembly of Artemia franciscana.</title>
        <authorList>
            <person name="Jo E."/>
        </authorList>
    </citation>
    <scope>NUCLEOTIDE SEQUENCE</scope>
    <source>
        <tissue evidence="1">Whole body</tissue>
    </source>
</reference>
<name>A0AA88H3W3_ARTSF</name>
<protein>
    <submittedName>
        <fullName evidence="1">Uncharacterized protein</fullName>
    </submittedName>
</protein>
<evidence type="ECO:0000313" key="1">
    <source>
        <dbReference type="EMBL" id="KAK2704140.1"/>
    </source>
</evidence>
<dbReference type="PANTHER" id="PTHR46704">
    <property type="entry name" value="CXC DOMAIN-CONTAINING PROTEIN-RELATED"/>
    <property type="match status" value="1"/>
</dbReference>
<accession>A0AA88H3W3</accession>
<sequence length="316" mass="34566">MTLCMKKEEFLSCKTNKGRFLKLLGNHLEAVGFRIFHSEGDADVLIVEKAVEAASLTDTIVVAGGTDILVFLVSRSDSRSGRLYFSPEAKFGGTSSAWDISEMKQKLGTDVSNLIPFCHAVLGCDTTSHLYGIGKGKAVQLLLSNKSFRDSAAIFGDKLASLDDIVAAGERALLILYGCPDVSNLDTARKLIFHRKVSTATTFVHPQELPRTQAAAKYHSLLVYCQVQIWLGNPVDPLRLGWKLQDNEVFAPIKTDLPAAPSQLLKIIKCSCRIDGYESEKCTCKKNGLECTIACRTCYGRTVENYGVVYSAVQGL</sequence>
<dbReference type="Proteomes" id="UP001187531">
    <property type="component" value="Unassembled WGS sequence"/>
</dbReference>